<dbReference type="OMA" id="AESYWMT"/>
<reference evidence="4" key="1">
    <citation type="journal article" date="2013" name="Genome Announc.">
        <title>Draft genome sequence of the grapevine dieback fungus Eutypa lata UCR-EL1.</title>
        <authorList>
            <person name="Blanco-Ulate B."/>
            <person name="Rolshausen P.E."/>
            <person name="Cantu D."/>
        </authorList>
    </citation>
    <scope>NUCLEOTIDE SEQUENCE [LARGE SCALE GENOMIC DNA]</scope>
    <source>
        <strain evidence="4">UCR-EL1</strain>
    </source>
</reference>
<evidence type="ECO:0000256" key="2">
    <source>
        <dbReference type="SAM" id="MobiDB-lite"/>
    </source>
</evidence>
<dbReference type="EMBL" id="KB706350">
    <property type="protein sequence ID" value="EMR67800.1"/>
    <property type="molecule type" value="Genomic_DNA"/>
</dbReference>
<name>M7TM47_EUTLA</name>
<dbReference type="HOGENOM" id="CLU_024110_0_0_1"/>
<gene>
    <name evidence="3" type="ORF">UCREL1_5199</name>
</gene>
<organism evidence="3 4">
    <name type="scientific">Eutypa lata (strain UCR-EL1)</name>
    <name type="common">Grapevine dieback disease fungus</name>
    <name type="synonym">Eutypa armeniacae</name>
    <dbReference type="NCBI Taxonomy" id="1287681"/>
    <lineage>
        <taxon>Eukaryota</taxon>
        <taxon>Fungi</taxon>
        <taxon>Dikarya</taxon>
        <taxon>Ascomycota</taxon>
        <taxon>Pezizomycotina</taxon>
        <taxon>Sordariomycetes</taxon>
        <taxon>Xylariomycetidae</taxon>
        <taxon>Xylariales</taxon>
        <taxon>Diatrypaceae</taxon>
        <taxon>Eutypa</taxon>
    </lineage>
</organism>
<dbReference type="STRING" id="1287681.M7TM47"/>
<feature type="coiled-coil region" evidence="1">
    <location>
        <begin position="445"/>
        <end position="561"/>
    </location>
</feature>
<protein>
    <submittedName>
        <fullName evidence="3">Uncharacterized protein</fullName>
    </submittedName>
</protein>
<evidence type="ECO:0000256" key="1">
    <source>
        <dbReference type="SAM" id="Coils"/>
    </source>
</evidence>
<accession>M7TM47</accession>
<keyword evidence="1" id="KW-0175">Coiled coil</keyword>
<evidence type="ECO:0000313" key="3">
    <source>
        <dbReference type="EMBL" id="EMR67800.1"/>
    </source>
</evidence>
<dbReference type="PANTHER" id="PTHR45615">
    <property type="entry name" value="MYOSIN HEAVY CHAIN, NON-MUSCLE"/>
    <property type="match status" value="1"/>
</dbReference>
<keyword evidence="4" id="KW-1185">Reference proteome</keyword>
<dbReference type="AlphaFoldDB" id="M7TM47"/>
<evidence type="ECO:0000313" key="4">
    <source>
        <dbReference type="Proteomes" id="UP000012174"/>
    </source>
</evidence>
<dbReference type="PANTHER" id="PTHR45615:SF80">
    <property type="entry name" value="GRIP DOMAIN-CONTAINING PROTEIN"/>
    <property type="match status" value="1"/>
</dbReference>
<feature type="compositionally biased region" description="Basic and acidic residues" evidence="2">
    <location>
        <begin position="18"/>
        <end position="30"/>
    </location>
</feature>
<dbReference type="OrthoDB" id="3532430at2759"/>
<feature type="coiled-coil region" evidence="1">
    <location>
        <begin position="247"/>
        <end position="281"/>
    </location>
</feature>
<dbReference type="Proteomes" id="UP000012174">
    <property type="component" value="Unassembled WGS sequence"/>
</dbReference>
<proteinExistence type="predicted"/>
<dbReference type="KEGG" id="ela:UCREL1_5199"/>
<sequence>MKRRIRRNGLSEEMNSIDAEKRQRDTEKKAELKRLRDQLAKKDEEIERLRDSTVMSQDTDRILQLEQELESLRTALSEKAKSEIDESDNEEWTLAAQDPFSDDYMDDEGFGDNSTDGFGDSSMADLACSTPSRAKVVMAGFPTPPSTSPAIPTTPFCFQQKTLVTPSSHIGVQTATPSSHIGVQVSNPSTHVAVQAANPSSHVGVQAATSSTHASVQATTSSTHAAVQASTQSSHISVQAALPDPEKQALETKLDSVRQDLTKLTETLESHESLKARLSTKLQAALASSSSSSLTENQEGDIESHLNSVLQSLSDRTAALQDLNGSLCALGFPGKDGGDVVSALGTAFRAARLELEYLAPGELTLPLSSHSAEVLDLVLERLRGLARKSREDDETIDEYHALEQSLRQQLGTRVEATDRLNAELARAGTALRERDDRAAEMEVGLARLKGALAAYGRDVAELEALVQRLEADGQATECALQVEVDAARGETAAVRADLEDQLEEAHAQIQVLEEQLPALHRAHGRALAKRDARAAELRAEADQAAAALRLAQDTIRDLRVENASLAGRADDGKARAREVVDALRMELERVVRMSTEMLASTATPRKEYNNGGDEAAAAAAAVVASSLLSASRAMNGAVMTTGLEEPERSYLQQPAKQMRRRKYDSGLGFLDEIEDGDDIGEVDFV</sequence>
<feature type="region of interest" description="Disordered" evidence="2">
    <location>
        <begin position="1"/>
        <end position="30"/>
    </location>
</feature>
<dbReference type="eggNOG" id="ENOG502SS15">
    <property type="taxonomic scope" value="Eukaryota"/>
</dbReference>